<dbReference type="InterPro" id="IPR036523">
    <property type="entry name" value="SurE-like_sf"/>
</dbReference>
<dbReference type="GO" id="GO:0004309">
    <property type="term" value="F:exopolyphosphatase activity"/>
    <property type="evidence" value="ECO:0007669"/>
    <property type="project" value="TreeGrafter"/>
</dbReference>
<dbReference type="GO" id="GO:0000166">
    <property type="term" value="F:nucleotide binding"/>
    <property type="evidence" value="ECO:0007669"/>
    <property type="project" value="UniProtKB-KW"/>
</dbReference>
<dbReference type="PANTHER" id="PTHR30457">
    <property type="entry name" value="5'-NUCLEOTIDASE SURE"/>
    <property type="match status" value="1"/>
</dbReference>
<sequence>MEILVTNDDGIHADGLRALTRSLQPLGTVTVIAPDREQSAASHALTLHRPLRIKKVEEGILSVDGTPTDCVLLGVHGFLKQKPNLVVSGINHGPNMGNDTSYSGTVAAAIEGTFLGIPSVAISLASWDSADFEPAGRVAYELVKSLLEHGMHAGMCVSVNIPPIPRADMKGIRVTRLGKRVYHDVIVEKTDPRGKLYYWIGGEDPTWEQDELSDFNAVSEGYVSVTPLMLELTDYKAIVEMESWGLKLAGTT</sequence>
<feature type="binding site" evidence="9">
    <location>
        <position position="91"/>
    </location>
    <ligand>
        <name>a divalent metal cation</name>
        <dbReference type="ChEBI" id="CHEBI:60240"/>
    </ligand>
</feature>
<gene>
    <name evidence="9 11" type="primary">surE</name>
    <name evidence="11" type="ORF">E6K76_05745</name>
</gene>
<name>A0A538T634_UNCEI</name>
<accession>A0A538T634</accession>
<keyword evidence="5 9" id="KW-0963">Cytoplasm</keyword>
<keyword evidence="6 9" id="KW-0479">Metal-binding</keyword>
<feature type="domain" description="Survival protein SurE-like phosphatase/nucleotidase" evidence="10">
    <location>
        <begin position="3"/>
        <end position="183"/>
    </location>
</feature>
<dbReference type="EC" id="3.1.3.5" evidence="9"/>
<dbReference type="FunFam" id="3.40.1210.10:FF:000001">
    <property type="entry name" value="5'/3'-nucleotidase SurE"/>
    <property type="match status" value="1"/>
</dbReference>
<feature type="binding site" evidence="9">
    <location>
        <position position="9"/>
    </location>
    <ligand>
        <name>a divalent metal cation</name>
        <dbReference type="ChEBI" id="CHEBI:60240"/>
    </ligand>
</feature>
<reference evidence="11 12" key="1">
    <citation type="journal article" date="2019" name="Nat. Microbiol.">
        <title>Mediterranean grassland soil C-N compound turnover is dependent on rainfall and depth, and is mediated by genomically divergent microorganisms.</title>
        <authorList>
            <person name="Diamond S."/>
            <person name="Andeer P.F."/>
            <person name="Li Z."/>
            <person name="Crits-Christoph A."/>
            <person name="Burstein D."/>
            <person name="Anantharaman K."/>
            <person name="Lane K.R."/>
            <person name="Thomas B.C."/>
            <person name="Pan C."/>
            <person name="Northen T.R."/>
            <person name="Banfield J.F."/>
        </authorList>
    </citation>
    <scope>NUCLEOTIDE SEQUENCE [LARGE SCALE GENOMIC DNA]</scope>
    <source>
        <strain evidence="11">WS_6</strain>
    </source>
</reference>
<comment type="cofactor">
    <cofactor evidence="9">
        <name>a divalent metal cation</name>
        <dbReference type="ChEBI" id="CHEBI:60240"/>
    </cofactor>
    <text evidence="9">Binds 1 divalent metal cation per subunit.</text>
</comment>
<evidence type="ECO:0000256" key="1">
    <source>
        <dbReference type="ARBA" id="ARBA00000815"/>
    </source>
</evidence>
<dbReference type="HAMAP" id="MF_00060">
    <property type="entry name" value="SurE"/>
    <property type="match status" value="1"/>
</dbReference>
<keyword evidence="8 9" id="KW-0378">Hydrolase</keyword>
<comment type="function">
    <text evidence="9">Nucleotidase that shows phosphatase activity on nucleoside 5'-monophosphates.</text>
</comment>
<protein>
    <recommendedName>
        <fullName evidence="9">5'-nucleotidase SurE</fullName>
        <ecNumber evidence="9">3.1.3.5</ecNumber>
    </recommendedName>
    <alternativeName>
        <fullName evidence="9">Nucleoside 5'-monophosphate phosphohydrolase</fullName>
    </alternativeName>
</protein>
<comment type="cofactor">
    <cofactor evidence="2">
        <name>Mg(2+)</name>
        <dbReference type="ChEBI" id="CHEBI:18420"/>
    </cofactor>
</comment>
<dbReference type="GO" id="GO:0008254">
    <property type="term" value="F:3'-nucleotidase activity"/>
    <property type="evidence" value="ECO:0007669"/>
    <property type="project" value="TreeGrafter"/>
</dbReference>
<dbReference type="GO" id="GO:0005737">
    <property type="term" value="C:cytoplasm"/>
    <property type="evidence" value="ECO:0007669"/>
    <property type="project" value="UniProtKB-SubCell"/>
</dbReference>
<keyword evidence="7 9" id="KW-0547">Nucleotide-binding</keyword>
<dbReference type="InterPro" id="IPR002828">
    <property type="entry name" value="SurE-like_Pase/nucleotidase"/>
</dbReference>
<dbReference type="PANTHER" id="PTHR30457:SF12">
    <property type="entry name" value="5'_3'-NUCLEOTIDASE SURE"/>
    <property type="match status" value="1"/>
</dbReference>
<comment type="subcellular location">
    <subcellularLocation>
        <location evidence="3 9">Cytoplasm</location>
    </subcellularLocation>
</comment>
<proteinExistence type="inferred from homology"/>
<evidence type="ECO:0000256" key="3">
    <source>
        <dbReference type="ARBA" id="ARBA00004496"/>
    </source>
</evidence>
<dbReference type="GO" id="GO:0008253">
    <property type="term" value="F:5'-nucleotidase activity"/>
    <property type="evidence" value="ECO:0007669"/>
    <property type="project" value="UniProtKB-UniRule"/>
</dbReference>
<dbReference type="NCBIfam" id="NF001489">
    <property type="entry name" value="PRK00346.1-3"/>
    <property type="match status" value="1"/>
</dbReference>
<dbReference type="GO" id="GO:0046872">
    <property type="term" value="F:metal ion binding"/>
    <property type="evidence" value="ECO:0007669"/>
    <property type="project" value="UniProtKB-UniRule"/>
</dbReference>
<dbReference type="NCBIfam" id="NF001492">
    <property type="entry name" value="PRK00346.2-2"/>
    <property type="match status" value="1"/>
</dbReference>
<evidence type="ECO:0000256" key="2">
    <source>
        <dbReference type="ARBA" id="ARBA00001946"/>
    </source>
</evidence>
<evidence type="ECO:0000256" key="5">
    <source>
        <dbReference type="ARBA" id="ARBA00022490"/>
    </source>
</evidence>
<dbReference type="SUPFAM" id="SSF64167">
    <property type="entry name" value="SurE-like"/>
    <property type="match status" value="1"/>
</dbReference>
<dbReference type="InterPro" id="IPR030048">
    <property type="entry name" value="SurE"/>
</dbReference>
<feature type="binding site" evidence="9">
    <location>
        <position position="8"/>
    </location>
    <ligand>
        <name>a divalent metal cation</name>
        <dbReference type="ChEBI" id="CHEBI:60240"/>
    </ligand>
</feature>
<comment type="catalytic activity">
    <reaction evidence="1 9">
        <text>a ribonucleoside 5'-phosphate + H2O = a ribonucleoside + phosphate</text>
        <dbReference type="Rhea" id="RHEA:12484"/>
        <dbReference type="ChEBI" id="CHEBI:15377"/>
        <dbReference type="ChEBI" id="CHEBI:18254"/>
        <dbReference type="ChEBI" id="CHEBI:43474"/>
        <dbReference type="ChEBI" id="CHEBI:58043"/>
        <dbReference type="EC" id="3.1.3.5"/>
    </reaction>
</comment>
<dbReference type="Pfam" id="PF01975">
    <property type="entry name" value="SurE"/>
    <property type="match status" value="1"/>
</dbReference>
<dbReference type="EMBL" id="VBOW01000025">
    <property type="protein sequence ID" value="TMQ59095.1"/>
    <property type="molecule type" value="Genomic_DNA"/>
</dbReference>
<organism evidence="11 12">
    <name type="scientific">Eiseniibacteriota bacterium</name>
    <dbReference type="NCBI Taxonomy" id="2212470"/>
    <lineage>
        <taxon>Bacteria</taxon>
        <taxon>Candidatus Eiseniibacteriota</taxon>
    </lineage>
</organism>
<evidence type="ECO:0000256" key="9">
    <source>
        <dbReference type="HAMAP-Rule" id="MF_00060"/>
    </source>
</evidence>
<evidence type="ECO:0000256" key="4">
    <source>
        <dbReference type="ARBA" id="ARBA00011062"/>
    </source>
</evidence>
<evidence type="ECO:0000313" key="12">
    <source>
        <dbReference type="Proteomes" id="UP000316852"/>
    </source>
</evidence>
<dbReference type="NCBIfam" id="TIGR00087">
    <property type="entry name" value="surE"/>
    <property type="match status" value="1"/>
</dbReference>
<comment type="caution">
    <text evidence="11">The sequence shown here is derived from an EMBL/GenBank/DDBJ whole genome shotgun (WGS) entry which is preliminary data.</text>
</comment>
<dbReference type="NCBIfam" id="NF001490">
    <property type="entry name" value="PRK00346.1-4"/>
    <property type="match status" value="1"/>
</dbReference>
<evidence type="ECO:0000256" key="8">
    <source>
        <dbReference type="ARBA" id="ARBA00022801"/>
    </source>
</evidence>
<evidence type="ECO:0000256" key="6">
    <source>
        <dbReference type="ARBA" id="ARBA00022723"/>
    </source>
</evidence>
<comment type="similarity">
    <text evidence="4 9">Belongs to the SurE nucleotidase family.</text>
</comment>
<dbReference type="Proteomes" id="UP000316852">
    <property type="component" value="Unassembled WGS sequence"/>
</dbReference>
<evidence type="ECO:0000259" key="10">
    <source>
        <dbReference type="Pfam" id="PF01975"/>
    </source>
</evidence>
<dbReference type="Gene3D" id="3.40.1210.10">
    <property type="entry name" value="Survival protein SurE-like phosphatase/nucleotidase"/>
    <property type="match status" value="1"/>
</dbReference>
<evidence type="ECO:0000256" key="7">
    <source>
        <dbReference type="ARBA" id="ARBA00022741"/>
    </source>
</evidence>
<feature type="binding site" evidence="9">
    <location>
        <position position="39"/>
    </location>
    <ligand>
        <name>a divalent metal cation</name>
        <dbReference type="ChEBI" id="CHEBI:60240"/>
    </ligand>
</feature>
<evidence type="ECO:0000313" key="11">
    <source>
        <dbReference type="EMBL" id="TMQ59095.1"/>
    </source>
</evidence>
<dbReference type="AlphaFoldDB" id="A0A538T634"/>